<evidence type="ECO:0000256" key="2">
    <source>
        <dbReference type="ARBA" id="ARBA00023027"/>
    </source>
</evidence>
<protein>
    <submittedName>
        <fullName evidence="5">NAD(P)-dependent oxidoreductase</fullName>
    </submittedName>
</protein>
<accession>A0A9X1FT14</accession>
<proteinExistence type="predicted"/>
<feature type="domain" description="3-hydroxyisobutyrate dehydrogenase-like NAD-binding" evidence="4">
    <location>
        <begin position="165"/>
        <end position="280"/>
    </location>
</feature>
<keyword evidence="6" id="KW-1185">Reference proteome</keyword>
<dbReference type="InterPro" id="IPR006115">
    <property type="entry name" value="6PGDH_NADP-bd"/>
</dbReference>
<evidence type="ECO:0000259" key="3">
    <source>
        <dbReference type="Pfam" id="PF03446"/>
    </source>
</evidence>
<dbReference type="GO" id="GO:0016491">
    <property type="term" value="F:oxidoreductase activity"/>
    <property type="evidence" value="ECO:0007669"/>
    <property type="project" value="InterPro"/>
</dbReference>
<keyword evidence="1" id="KW-0560">Oxidoreductase</keyword>
<dbReference type="InterPro" id="IPR015815">
    <property type="entry name" value="HIBADH-related"/>
</dbReference>
<dbReference type="Pfam" id="PF14833">
    <property type="entry name" value="NAD_binding_11"/>
    <property type="match status" value="1"/>
</dbReference>
<dbReference type="EMBL" id="JAHXDN010000001">
    <property type="protein sequence ID" value="MBW4706373.1"/>
    <property type="molecule type" value="Genomic_DNA"/>
</dbReference>
<dbReference type="PANTHER" id="PTHR43580:SF2">
    <property type="entry name" value="CYTOKINE-LIKE NUCLEAR FACTOR N-PAC"/>
    <property type="match status" value="1"/>
</dbReference>
<dbReference type="AlphaFoldDB" id="A0A9X1FT14"/>
<comment type="caution">
    <text evidence="5">The sequence shown here is derived from an EMBL/GenBank/DDBJ whole genome shotgun (WGS) entry which is preliminary data.</text>
</comment>
<dbReference type="GO" id="GO:0016054">
    <property type="term" value="P:organic acid catabolic process"/>
    <property type="evidence" value="ECO:0007669"/>
    <property type="project" value="UniProtKB-ARBA"/>
</dbReference>
<dbReference type="GO" id="GO:0050661">
    <property type="term" value="F:NADP binding"/>
    <property type="evidence" value="ECO:0007669"/>
    <property type="project" value="InterPro"/>
</dbReference>
<name>A0A9X1FT14_9RHOB</name>
<evidence type="ECO:0000256" key="1">
    <source>
        <dbReference type="ARBA" id="ARBA00023002"/>
    </source>
</evidence>
<evidence type="ECO:0000259" key="4">
    <source>
        <dbReference type="Pfam" id="PF14833"/>
    </source>
</evidence>
<dbReference type="PROSITE" id="PS00895">
    <property type="entry name" value="3_HYDROXYISOBUT_DH"/>
    <property type="match status" value="1"/>
</dbReference>
<dbReference type="PIRSF" id="PIRSF000103">
    <property type="entry name" value="HIBADH"/>
    <property type="match status" value="1"/>
</dbReference>
<dbReference type="GO" id="GO:0051287">
    <property type="term" value="F:NAD binding"/>
    <property type="evidence" value="ECO:0007669"/>
    <property type="project" value="InterPro"/>
</dbReference>
<dbReference type="InterPro" id="IPR051265">
    <property type="entry name" value="HIBADH-related_NP60_sf"/>
</dbReference>
<keyword evidence="2" id="KW-0520">NAD</keyword>
<evidence type="ECO:0000313" key="6">
    <source>
        <dbReference type="Proteomes" id="UP001138661"/>
    </source>
</evidence>
<dbReference type="RefSeq" id="WP_219497965.1">
    <property type="nucleotide sequence ID" value="NZ_JAHXDN010000001.1"/>
</dbReference>
<feature type="domain" description="6-phosphogluconate dehydrogenase NADP-binding" evidence="3">
    <location>
        <begin position="2"/>
        <end position="156"/>
    </location>
</feature>
<reference evidence="5" key="1">
    <citation type="submission" date="2021-07" db="EMBL/GenBank/DDBJ databases">
        <title>Roseobacter insulae sp. nov., isolated from a tidal flat.</title>
        <authorList>
            <person name="Park S."/>
            <person name="Yoon J.-H."/>
        </authorList>
    </citation>
    <scope>NUCLEOTIDE SEQUENCE</scope>
    <source>
        <strain evidence="5">YSTF-M11</strain>
    </source>
</reference>
<gene>
    <name evidence="5" type="ORF">KX928_01075</name>
</gene>
<evidence type="ECO:0000313" key="5">
    <source>
        <dbReference type="EMBL" id="MBW4706373.1"/>
    </source>
</evidence>
<dbReference type="Pfam" id="PF03446">
    <property type="entry name" value="NAD_binding_2"/>
    <property type="match status" value="1"/>
</dbReference>
<organism evidence="5 6">
    <name type="scientific">Roseobacter insulae</name>
    <dbReference type="NCBI Taxonomy" id="2859783"/>
    <lineage>
        <taxon>Bacteria</taxon>
        <taxon>Pseudomonadati</taxon>
        <taxon>Pseudomonadota</taxon>
        <taxon>Alphaproteobacteria</taxon>
        <taxon>Rhodobacterales</taxon>
        <taxon>Roseobacteraceae</taxon>
        <taxon>Roseobacter</taxon>
    </lineage>
</organism>
<sequence>MKIGFIGLGTMGGGMAANILEAGLSLTVYNRTEAKAKALVDKGATFAATIADLGDCDVVVTMVSDDKAISAICFDGGLVDAMKPGAIHLSSSTVSVQMARKLEAAHAEAGQVLVSAPVNGRGDLAAAGNLFVISAGPSEARATCAPVFDAIGQKTLDFGADQVAAVVVKLAVNCMIADSIGVMAEAYNMVERWGVDKTAFHAFISNGLFGAPIFKIYGAMIAEDTYQPANFPVPLGLKDVNLAVAAGEEVNMPMPIASSVRNGLLMALAQGLEAEDWSVLSKATSNSLKP</sequence>
<dbReference type="InterPro" id="IPR029154">
    <property type="entry name" value="HIBADH-like_NADP-bd"/>
</dbReference>
<dbReference type="Proteomes" id="UP001138661">
    <property type="component" value="Unassembled WGS sequence"/>
</dbReference>
<dbReference type="PANTHER" id="PTHR43580">
    <property type="entry name" value="OXIDOREDUCTASE GLYR1-RELATED"/>
    <property type="match status" value="1"/>
</dbReference>
<dbReference type="InterPro" id="IPR002204">
    <property type="entry name" value="3-OH-isobutyrate_DH-rel_CS"/>
</dbReference>